<dbReference type="EMBL" id="LK056657">
    <property type="protein sequence ID" value="CDU22841.1"/>
    <property type="molecule type" value="Genomic_DNA"/>
</dbReference>
<dbReference type="AlphaFoldDB" id="A0A0F7RST0"/>
<reference evidence="1" key="2">
    <citation type="submission" date="2014-06" db="EMBL/GenBank/DDBJ databases">
        <authorList>
            <person name="Berkman J.Paul."/>
        </authorList>
    </citation>
    <scope>NUCLEOTIDE SEQUENCE [LARGE SCALE GENOMIC DNA]</scope>
</reference>
<dbReference type="Proteomes" id="UP000242770">
    <property type="component" value="Unassembled WGS sequence"/>
</dbReference>
<sequence length="206" mass="23609">MSTDETPFVLWKATFTLPLEDITNPLHQVLRMPHLVHNEEQASIYSLLIDLDRHNETITFSPLIKVVPDKFEHVHDKLQLIRGFTDFVQVQEQPGDPFDEPENPTIMSFDSFGPSWSRLFNVIGRVSDLKGLQKDVTGWFWTFDLLDEYGNSVHCWFYTDDLDGLMEGAELSNVNEGDLALCVNATPNLEEGIRIGKRGELLVFRN</sequence>
<keyword evidence="3" id="KW-1185">Reference proteome</keyword>
<evidence type="ECO:0000313" key="1">
    <source>
        <dbReference type="EMBL" id="CDR99681.1"/>
    </source>
</evidence>
<dbReference type="OrthoDB" id="2550996at2759"/>
<reference evidence="3" key="3">
    <citation type="submission" date="2014-06" db="EMBL/GenBank/DDBJ databases">
        <authorList>
            <person name="Berkman P.J."/>
        </authorList>
    </citation>
    <scope>NUCLEOTIDE SEQUENCE [LARGE SCALE GENOMIC DNA]</scope>
</reference>
<dbReference type="EMBL" id="CCFA01001445">
    <property type="protein sequence ID" value="CDR99681.1"/>
    <property type="molecule type" value="Genomic_DNA"/>
</dbReference>
<organism evidence="1 3">
    <name type="scientific">Sporisorium scitamineum</name>
    <dbReference type="NCBI Taxonomy" id="49012"/>
    <lineage>
        <taxon>Eukaryota</taxon>
        <taxon>Fungi</taxon>
        <taxon>Dikarya</taxon>
        <taxon>Basidiomycota</taxon>
        <taxon>Ustilaginomycotina</taxon>
        <taxon>Ustilaginomycetes</taxon>
        <taxon>Ustilaginales</taxon>
        <taxon>Ustilaginaceae</taxon>
        <taxon>Sporisorium</taxon>
    </lineage>
</organism>
<evidence type="ECO:0000313" key="2">
    <source>
        <dbReference type="EMBL" id="CDU22841.1"/>
    </source>
</evidence>
<proteinExistence type="predicted"/>
<accession>A0A0F7RST0</accession>
<reference evidence="2" key="1">
    <citation type="submission" date="2014-06" db="EMBL/GenBank/DDBJ databases">
        <authorList>
            <person name="Ju J."/>
            <person name="Zhang J."/>
        </authorList>
    </citation>
    <scope>NUCLEOTIDE SEQUENCE</scope>
    <source>
        <strain evidence="2">SscI8</strain>
    </source>
</reference>
<name>A0A0F7RST0_9BASI</name>
<protein>
    <submittedName>
        <fullName evidence="1">Uncharacterized protein</fullName>
    </submittedName>
</protein>
<gene>
    <name evidence="1" type="primary">SSCI26840.1</name>
    <name evidence="2" type="ORF">SPSC_01471</name>
</gene>
<evidence type="ECO:0000313" key="3">
    <source>
        <dbReference type="Proteomes" id="UP000242770"/>
    </source>
</evidence>